<dbReference type="InterPro" id="IPR012337">
    <property type="entry name" value="RNaseH-like_sf"/>
</dbReference>
<feature type="region of interest" description="Disordered" evidence="5">
    <location>
        <begin position="82"/>
        <end position="110"/>
    </location>
</feature>
<dbReference type="GO" id="GO:0003676">
    <property type="term" value="F:nucleic acid binding"/>
    <property type="evidence" value="ECO:0007669"/>
    <property type="project" value="InterPro"/>
</dbReference>
<feature type="region of interest" description="Disordered" evidence="5">
    <location>
        <begin position="1567"/>
        <end position="1632"/>
    </location>
</feature>
<dbReference type="InterPro" id="IPR054722">
    <property type="entry name" value="PolX-like_BBD"/>
</dbReference>
<dbReference type="Pfam" id="PF13976">
    <property type="entry name" value="gag_pre-integrs"/>
    <property type="match status" value="1"/>
</dbReference>
<evidence type="ECO:0000313" key="7">
    <source>
        <dbReference type="EMBL" id="GEU91738.1"/>
    </source>
</evidence>
<dbReference type="SUPFAM" id="SSF53098">
    <property type="entry name" value="Ribonuclease H-like"/>
    <property type="match status" value="1"/>
</dbReference>
<keyword evidence="3" id="KW-0064">Aspartyl protease</keyword>
<dbReference type="GO" id="GO:0046872">
    <property type="term" value="F:metal ion binding"/>
    <property type="evidence" value="ECO:0007669"/>
    <property type="project" value="UniProtKB-KW"/>
</dbReference>
<feature type="compositionally biased region" description="Acidic residues" evidence="5">
    <location>
        <begin position="90"/>
        <end position="101"/>
    </location>
</feature>
<comment type="caution">
    <text evidence="7">The sequence shown here is derived from an EMBL/GenBank/DDBJ whole genome shotgun (WGS) entry which is preliminary data.</text>
</comment>
<keyword evidence="4" id="KW-0378">Hydrolase</keyword>
<keyword evidence="1" id="KW-0645">Protease</keyword>
<dbReference type="InterPro" id="IPR043502">
    <property type="entry name" value="DNA/RNA_pol_sf"/>
</dbReference>
<evidence type="ECO:0000256" key="2">
    <source>
        <dbReference type="ARBA" id="ARBA00022723"/>
    </source>
</evidence>
<dbReference type="GO" id="GO:0004190">
    <property type="term" value="F:aspartic-type endopeptidase activity"/>
    <property type="evidence" value="ECO:0007669"/>
    <property type="project" value="UniProtKB-KW"/>
</dbReference>
<feature type="domain" description="Integrase catalytic" evidence="6">
    <location>
        <begin position="827"/>
        <end position="945"/>
    </location>
</feature>
<dbReference type="InterPro" id="IPR025724">
    <property type="entry name" value="GAG-pre-integrase_dom"/>
</dbReference>
<dbReference type="InterPro" id="IPR013103">
    <property type="entry name" value="RVT_2"/>
</dbReference>
<evidence type="ECO:0000256" key="3">
    <source>
        <dbReference type="ARBA" id="ARBA00022750"/>
    </source>
</evidence>
<feature type="compositionally biased region" description="Low complexity" evidence="5">
    <location>
        <begin position="1608"/>
        <end position="1622"/>
    </location>
</feature>
<accession>A0A6L2NZN1</accession>
<sequence length="1775" mass="200681">MDCGACKKLLGDKDLNTIPEKELDEFIKFSVEDLVPIPSESEDTSGSDSEYDLPSYDAFSPIDVPEGKFVAFSNPLFDSNDDFTSSGDESLSDEDVPEDNDIESKASYDSNLDEPDVLVTPLFDTNEDECFDPGYDVDEINAFDIPSDFKDGYYDSKGDVLYLESLLSDDTTPNLPPEVFLDREPRSLSDINDLKIMVKVFDPGILEKFFSPTYVSLSFKDHHYYFFTYVIQNFLPYFTYLMDSLFLLSSGSEDTIFDLDISAFHSLAPVASHQSLAFMCFNVYPNILNESPMEICSSTRFNPNITMIWVNAAYVQLVLLVYKVTAIFNKVNAAKSRVTTAVRVSTTGWIKWLEDQDMRAKELKIYSLGSTSAIEKRYRGNKESKKVQRTLLKQQYENFAVSSSETLNQTFDRALKNQENRGREYGRKTMPVENPTENAVIAQDRFGGYDWSYQDEEEHLTNYALMALTSSESSSSSDSETLMKSQVSDKVNIGLGYKADSHAEESFVKSSEMLKNQENVKSTSDKGYDAVPPPYTGNYIPPKPELMFIDEQVESEFVDVVCNVSSNVVKTVESKVESVNVKDKGMNSTVETKPVRKNNFSPSIIEDWNFDDESEVEFKPKVEGNPQQKEYKEKGVIDSGCSRHMAGNECYLTDYEDYDGGFISFGDSKGRVSRKGKIKTGTLDFNDVYFCKELKYNMFSVLQMFDKKNNVLFTKTECLVLSSNFKLLDESQVLLRVPRKDNIYSVDLKSVVPTGGLTCLFTKATTDESNLWHRRLGHINYITMSKIMRGNLMSGLLLNIFKNNHGCVACQKGKQHKASYKAKLINSISKPLHMLHMDLFGPTNVKSLMKKSYCLVITDDFSRFSWAFFLATKNKTSGILKTFITGIENQLDYKVKVIRYDNGTEFKNSVMNQFCDMKRIKMEFNVARTPQQNGVAKRKNRTLIEAARTMALIIKPHNKIPYELICGRPPLIDFMKPFGCPVTILNTIDYQGKFDEKANEGFFVGYSMDSAVDARKKSTEVHESQVSDNSRQDDQDTRSSPVSTARPSFVNAASPSPINAAGAPATMEEEVDMNNAVSSYTILDAPLTKFLKDHPKDQVIVNIETPVQTRQMTKINEEHGLISSVQKLRRTNHKDFQNCLFACYLSQMKPKKPVQALKYPSWVEEMQDELLQFKLLNVWTLVDLPKDKWAIGTKWIFRNKKDEKCIVIKNKARLVAQGHTQEEEINYDEVFAPVARIEAIKLFLAYASFKYFVVYQMDIKSAFLYGKIEEEVHVCQPPVFEDPNFLDKVYKVEKALYGLHQAPRAWYETLSTYLMDNGLQVQQKSDGIFISQDKYVADILKKFNFSAIKTASTPMKPNKALVKDAEAEDVDVHLYRSMIRSLMYLTTSRPNITFAICACARFQATPKTSHLHAMKRIFRYLKGQPKLGLWYPKDSPFKLEAYSDSDYAGANLDRKSTIEGCQFLGKRMMIAKAGRCFMDIFAVNTDKTVYKEWEDRMERAVTTASSLEAEQDSGNINRTQSMAILNEPLPQGTGSCSGPRINKNRGFSGNVTPLFETMMVNAQEKVGKGSGLHTDSHYTPTDTQPSSSKSQKKIKPKRKQRQVAEVHSPSSKIPIEESIPTPSNDPLPSVDEAQGRMHDAYMFGVNDLEGNEVIVDVRKKTIKKEVSIADPVTTAAEVVTGASVEDSATPTTATTADVDDELTLAKTLIVIKAAKPKDKGKAKMIEPEKPLKKKDHNALDEEVARRLEAEMKAELEKEERIAREKAEANRVVIEE</sequence>
<feature type="region of interest" description="Disordered" evidence="5">
    <location>
        <begin position="1719"/>
        <end position="1738"/>
    </location>
</feature>
<proteinExistence type="predicted"/>
<evidence type="ECO:0000256" key="5">
    <source>
        <dbReference type="SAM" id="MobiDB-lite"/>
    </source>
</evidence>
<reference evidence="7" key="1">
    <citation type="journal article" date="2019" name="Sci. Rep.">
        <title>Draft genome of Tanacetum cinerariifolium, the natural source of mosquito coil.</title>
        <authorList>
            <person name="Yamashiro T."/>
            <person name="Shiraishi A."/>
            <person name="Satake H."/>
            <person name="Nakayama K."/>
        </authorList>
    </citation>
    <scope>NUCLEOTIDE SEQUENCE</scope>
</reference>
<dbReference type="GO" id="GO:0006508">
    <property type="term" value="P:proteolysis"/>
    <property type="evidence" value="ECO:0007669"/>
    <property type="project" value="UniProtKB-KW"/>
</dbReference>
<keyword evidence="2" id="KW-0479">Metal-binding</keyword>
<feature type="region of interest" description="Disordered" evidence="5">
    <location>
        <begin position="37"/>
        <end position="57"/>
    </location>
</feature>
<dbReference type="PROSITE" id="PS50994">
    <property type="entry name" value="INTEGRASE"/>
    <property type="match status" value="1"/>
</dbReference>
<name>A0A6L2NZN1_TANCI</name>
<feature type="compositionally biased region" description="Acidic residues" evidence="5">
    <location>
        <begin position="40"/>
        <end position="51"/>
    </location>
</feature>
<feature type="region of interest" description="Disordered" evidence="5">
    <location>
        <begin position="1016"/>
        <end position="1065"/>
    </location>
</feature>
<dbReference type="PANTHER" id="PTHR42648:SF32">
    <property type="entry name" value="RIBONUCLEASE H-LIKE DOMAIN, GAG-PRE-INTEGRASE DOMAIN PROTEIN-RELATED"/>
    <property type="match status" value="1"/>
</dbReference>
<dbReference type="Pfam" id="PF07727">
    <property type="entry name" value="RVT_2"/>
    <property type="match status" value="1"/>
</dbReference>
<dbReference type="PANTHER" id="PTHR42648">
    <property type="entry name" value="TRANSPOSASE, PUTATIVE-RELATED"/>
    <property type="match status" value="1"/>
</dbReference>
<evidence type="ECO:0000256" key="1">
    <source>
        <dbReference type="ARBA" id="ARBA00022670"/>
    </source>
</evidence>
<organism evidence="7">
    <name type="scientific">Tanacetum cinerariifolium</name>
    <name type="common">Dalmatian daisy</name>
    <name type="synonym">Chrysanthemum cinerariifolium</name>
    <dbReference type="NCBI Taxonomy" id="118510"/>
    <lineage>
        <taxon>Eukaryota</taxon>
        <taxon>Viridiplantae</taxon>
        <taxon>Streptophyta</taxon>
        <taxon>Embryophyta</taxon>
        <taxon>Tracheophyta</taxon>
        <taxon>Spermatophyta</taxon>
        <taxon>Magnoliopsida</taxon>
        <taxon>eudicotyledons</taxon>
        <taxon>Gunneridae</taxon>
        <taxon>Pentapetalae</taxon>
        <taxon>asterids</taxon>
        <taxon>campanulids</taxon>
        <taxon>Asterales</taxon>
        <taxon>Asteraceae</taxon>
        <taxon>Asteroideae</taxon>
        <taxon>Anthemideae</taxon>
        <taxon>Anthemidinae</taxon>
        <taxon>Tanacetum</taxon>
    </lineage>
</organism>
<dbReference type="InterPro" id="IPR036397">
    <property type="entry name" value="RNaseH_sf"/>
</dbReference>
<dbReference type="Gene3D" id="3.30.420.10">
    <property type="entry name" value="Ribonuclease H-like superfamily/Ribonuclease H"/>
    <property type="match status" value="1"/>
</dbReference>
<feature type="compositionally biased region" description="Basic residues" evidence="5">
    <location>
        <begin position="1590"/>
        <end position="1601"/>
    </location>
</feature>
<dbReference type="EMBL" id="BKCJ010010473">
    <property type="protein sequence ID" value="GEU91738.1"/>
    <property type="molecule type" value="Genomic_DNA"/>
</dbReference>
<dbReference type="InterPro" id="IPR001584">
    <property type="entry name" value="Integrase_cat-core"/>
</dbReference>
<protein>
    <recommendedName>
        <fullName evidence="6">Integrase catalytic domain-containing protein</fullName>
    </recommendedName>
</protein>
<feature type="compositionally biased region" description="Basic and acidic residues" evidence="5">
    <location>
        <begin position="1016"/>
        <end position="1037"/>
    </location>
</feature>
<dbReference type="Pfam" id="PF00665">
    <property type="entry name" value="rve"/>
    <property type="match status" value="1"/>
</dbReference>
<dbReference type="InterPro" id="IPR039537">
    <property type="entry name" value="Retrotran_Ty1/copia-like"/>
</dbReference>
<gene>
    <name evidence="7" type="ORF">Tci_063716</name>
</gene>
<evidence type="ECO:0000259" key="6">
    <source>
        <dbReference type="PROSITE" id="PS50994"/>
    </source>
</evidence>
<dbReference type="GO" id="GO:0015074">
    <property type="term" value="P:DNA integration"/>
    <property type="evidence" value="ECO:0007669"/>
    <property type="project" value="InterPro"/>
</dbReference>
<feature type="compositionally biased region" description="Polar residues" evidence="5">
    <location>
        <begin position="1038"/>
        <end position="1057"/>
    </location>
</feature>
<dbReference type="Pfam" id="PF22936">
    <property type="entry name" value="Pol_BBD"/>
    <property type="match status" value="1"/>
</dbReference>
<dbReference type="SUPFAM" id="SSF56672">
    <property type="entry name" value="DNA/RNA polymerases"/>
    <property type="match status" value="1"/>
</dbReference>
<evidence type="ECO:0000256" key="4">
    <source>
        <dbReference type="ARBA" id="ARBA00022801"/>
    </source>
</evidence>